<dbReference type="RefSeq" id="WP_006720088.1">
    <property type="nucleotide sequence ID" value="NZ_CP085935.1"/>
</dbReference>
<reference evidence="2 3" key="1">
    <citation type="submission" date="2008-10" db="EMBL/GenBank/DDBJ databases">
        <title>Draft genome sequence of Collinsella stercoris (DSM 13279).</title>
        <authorList>
            <person name="Sudarsanam P."/>
            <person name="Ley R."/>
            <person name="Guruge J."/>
            <person name="Turnbaugh P.J."/>
            <person name="Mahowald M."/>
            <person name="Liep D."/>
            <person name="Gordon J."/>
        </authorList>
    </citation>
    <scope>NUCLEOTIDE SEQUENCE [LARGE SCALE GENOMIC DNA]</scope>
    <source>
        <strain evidence="2 3">DSM 13279</strain>
    </source>
</reference>
<organism evidence="2 3">
    <name type="scientific">Collinsella stercoris DSM 13279</name>
    <dbReference type="NCBI Taxonomy" id="445975"/>
    <lineage>
        <taxon>Bacteria</taxon>
        <taxon>Bacillati</taxon>
        <taxon>Actinomycetota</taxon>
        <taxon>Coriobacteriia</taxon>
        <taxon>Coriobacteriales</taxon>
        <taxon>Coriobacteriaceae</taxon>
        <taxon>Collinsella</taxon>
    </lineage>
</organism>
<dbReference type="HOGENOM" id="CLU_1702004_0_0_11"/>
<feature type="domain" description="Thoeris protein ThsB TIR-like" evidence="1">
    <location>
        <begin position="14"/>
        <end position="79"/>
    </location>
</feature>
<proteinExistence type="predicted"/>
<protein>
    <recommendedName>
        <fullName evidence="1">Thoeris protein ThsB TIR-like domain-containing protein</fullName>
    </recommendedName>
</protein>
<keyword evidence="3" id="KW-1185">Reference proteome</keyword>
<gene>
    <name evidence="2" type="ORF">COLSTE_00426</name>
</gene>
<dbReference type="EMBL" id="ABXJ01000025">
    <property type="protein sequence ID" value="EEA91363.1"/>
    <property type="molecule type" value="Genomic_DNA"/>
</dbReference>
<evidence type="ECO:0000259" key="1">
    <source>
        <dbReference type="Pfam" id="PF08937"/>
    </source>
</evidence>
<comment type="caution">
    <text evidence="2">The sequence shown here is derived from an EMBL/GenBank/DDBJ whole genome shotgun (WGS) entry which is preliminary data.</text>
</comment>
<dbReference type="InterPro" id="IPR015032">
    <property type="entry name" value="ThsB__TIR-like_domain"/>
</dbReference>
<sequence>MAYRTKTYIAGDWDGDKDAIEQLYKWKESKYLSLDFIDAHDLHQARDTSLNCSIKKSLSQRLNVSKRFVLVVGEKTKDLRSGGCQLCSSYNRWTRACARGHHVDYRSYVEYECEKAKSDGLAIVVLYNSTRVDRDKCPDCIKWSGKHVAMQYYKNGKYYWDYQAVKEL</sequence>
<dbReference type="OrthoDB" id="2218415at2"/>
<dbReference type="Pfam" id="PF08937">
    <property type="entry name" value="ThsB_TIR"/>
    <property type="match status" value="1"/>
</dbReference>
<dbReference type="Gene3D" id="3.40.50.11200">
    <property type="match status" value="1"/>
</dbReference>
<name>B6G8N5_9ACTN</name>
<dbReference type="GeneID" id="98002766"/>
<dbReference type="Proteomes" id="UP000003560">
    <property type="component" value="Unassembled WGS sequence"/>
</dbReference>
<accession>B6G8N5</accession>
<evidence type="ECO:0000313" key="2">
    <source>
        <dbReference type="EMBL" id="EEA91363.1"/>
    </source>
</evidence>
<dbReference type="AlphaFoldDB" id="B6G8N5"/>
<evidence type="ECO:0000313" key="3">
    <source>
        <dbReference type="Proteomes" id="UP000003560"/>
    </source>
</evidence>
<reference evidence="2 3" key="2">
    <citation type="submission" date="2008-10" db="EMBL/GenBank/DDBJ databases">
        <authorList>
            <person name="Fulton L."/>
            <person name="Clifton S."/>
            <person name="Fulton B."/>
            <person name="Xu J."/>
            <person name="Minx P."/>
            <person name="Pepin K.H."/>
            <person name="Johnson M."/>
            <person name="Thiruvilangam P."/>
            <person name="Bhonagiri V."/>
            <person name="Nash W.E."/>
            <person name="Mardis E.R."/>
            <person name="Wilson R.K."/>
        </authorList>
    </citation>
    <scope>NUCLEOTIDE SEQUENCE [LARGE SCALE GENOMIC DNA]</scope>
    <source>
        <strain evidence="2 3">DSM 13279</strain>
    </source>
</reference>
<dbReference type="STRING" id="445975.COLSTE_00426"/>